<keyword evidence="3" id="KW-0249">Electron transport</keyword>
<proteinExistence type="predicted"/>
<dbReference type="RefSeq" id="WP_058437802.1">
    <property type="nucleotide sequence ID" value="NZ_KQ758903.1"/>
</dbReference>
<dbReference type="InterPro" id="IPR003251">
    <property type="entry name" value="Rr_diiron-bd_dom"/>
</dbReference>
<dbReference type="PANTHER" id="PTHR33746">
    <property type="entry name" value="RUBRERYTHRIN"/>
    <property type="match status" value="1"/>
</dbReference>
<keyword evidence="7" id="KW-1185">Reference proteome</keyword>
<dbReference type="InterPro" id="IPR024934">
    <property type="entry name" value="Rubredoxin-like_dom"/>
</dbReference>
<dbReference type="InterPro" id="IPR048574">
    <property type="entry name" value="RUBY_RBDX"/>
</dbReference>
<dbReference type="Gene3D" id="2.20.28.10">
    <property type="match status" value="1"/>
</dbReference>
<dbReference type="InterPro" id="IPR052753">
    <property type="entry name" value="Rbr2/Nigerythrin"/>
</dbReference>
<dbReference type="STRING" id="1217799.DEALK_01700"/>
<comment type="cofactor">
    <cofactor evidence="1">
        <name>Fe(3+)</name>
        <dbReference type="ChEBI" id="CHEBI:29034"/>
    </cofactor>
</comment>
<dbReference type="InterPro" id="IPR009078">
    <property type="entry name" value="Ferritin-like_SF"/>
</dbReference>
<evidence type="ECO:0000313" key="7">
    <source>
        <dbReference type="Proteomes" id="UP000053947"/>
    </source>
</evidence>
<accession>A0A0W0GL27</accession>
<dbReference type="Gene3D" id="1.20.1260.10">
    <property type="match status" value="1"/>
</dbReference>
<dbReference type="InterPro" id="IPR009040">
    <property type="entry name" value="Ferritin-like_diiron"/>
</dbReference>
<evidence type="ECO:0000256" key="3">
    <source>
        <dbReference type="ARBA" id="ARBA00022982"/>
    </source>
</evidence>
<sequence>MGTTENLGAAFAGESQANRKYLFFAEKAEAEGQSQVARLFRAAAEAETVHARNHLNVLRGIGGTADNLKAAIGGEHWEFTQMYPGFIDQSRKDANASAERSFSTANAVEEIHHALFQKALADLQVGVKAEARPYFVCQVCGNTVLGEAPDFCPICGAPKSKFKQVD</sequence>
<comment type="caution">
    <text evidence="6">The sequence shown here is derived from an EMBL/GenBank/DDBJ whole genome shotgun (WGS) entry which is preliminary data.</text>
</comment>
<dbReference type="InterPro" id="IPR012347">
    <property type="entry name" value="Ferritin-like"/>
</dbReference>
<evidence type="ECO:0000259" key="5">
    <source>
        <dbReference type="PROSITE" id="PS50905"/>
    </source>
</evidence>
<name>A0A0W0GL27_9CHLR</name>
<dbReference type="OrthoDB" id="9799749at2"/>
<dbReference type="AlphaFoldDB" id="A0A0W0GL27"/>
<dbReference type="PROSITE" id="PS50903">
    <property type="entry name" value="RUBREDOXIN_LIKE"/>
    <property type="match status" value="1"/>
</dbReference>
<organism evidence="6 7">
    <name type="scientific">Dehalogenimonas alkenigignens</name>
    <dbReference type="NCBI Taxonomy" id="1217799"/>
    <lineage>
        <taxon>Bacteria</taxon>
        <taxon>Bacillati</taxon>
        <taxon>Chloroflexota</taxon>
        <taxon>Dehalococcoidia</taxon>
        <taxon>Dehalococcoidales</taxon>
        <taxon>Dehalococcoidaceae</taxon>
        <taxon>Dehalogenimonas</taxon>
    </lineage>
</organism>
<evidence type="ECO:0000256" key="1">
    <source>
        <dbReference type="ARBA" id="ARBA00001965"/>
    </source>
</evidence>
<feature type="domain" description="Ferritin-like diiron" evidence="5">
    <location>
        <begin position="1"/>
        <end position="127"/>
    </location>
</feature>
<feature type="domain" description="Rubredoxin-like" evidence="4">
    <location>
        <begin position="132"/>
        <end position="165"/>
    </location>
</feature>
<keyword evidence="2" id="KW-0813">Transport</keyword>
<gene>
    <name evidence="6" type="ORF">DEALK_01700</name>
</gene>
<dbReference type="SUPFAM" id="SSF47240">
    <property type="entry name" value="Ferritin-like"/>
    <property type="match status" value="1"/>
</dbReference>
<dbReference type="PATRIC" id="fig|1217799.6.peg.175"/>
<protein>
    <submittedName>
        <fullName evidence="6">Rubrerythrin</fullName>
    </submittedName>
</protein>
<dbReference type="GO" id="GO:0005506">
    <property type="term" value="F:iron ion binding"/>
    <property type="evidence" value="ECO:0007669"/>
    <property type="project" value="InterPro"/>
</dbReference>
<dbReference type="EMBL" id="LFDV01000001">
    <property type="protein sequence ID" value="KTB49258.1"/>
    <property type="molecule type" value="Genomic_DNA"/>
</dbReference>
<dbReference type="GO" id="GO:0016491">
    <property type="term" value="F:oxidoreductase activity"/>
    <property type="evidence" value="ECO:0007669"/>
    <property type="project" value="InterPro"/>
</dbReference>
<dbReference type="PANTHER" id="PTHR33746:SF4">
    <property type="entry name" value="RUBRERYTHRIN"/>
    <property type="match status" value="1"/>
</dbReference>
<evidence type="ECO:0000313" key="6">
    <source>
        <dbReference type="EMBL" id="KTB49258.1"/>
    </source>
</evidence>
<dbReference type="Pfam" id="PF02915">
    <property type="entry name" value="Rubrerythrin"/>
    <property type="match status" value="1"/>
</dbReference>
<evidence type="ECO:0000259" key="4">
    <source>
        <dbReference type="PROSITE" id="PS50903"/>
    </source>
</evidence>
<dbReference type="Pfam" id="PF21349">
    <property type="entry name" value="RUBY_RBDX"/>
    <property type="match status" value="1"/>
</dbReference>
<reference evidence="6 7" key="1">
    <citation type="submission" date="2015-06" db="EMBL/GenBank/DDBJ databases">
        <title>Genome sequence of the organohalide-respiring Dehalogenimonas alkenigignens type strain (IP3-3T).</title>
        <authorList>
            <person name="Key T.A."/>
            <person name="Richmond D.P."/>
            <person name="Bowman K.S."/>
            <person name="Cho Y.-J."/>
            <person name="Chun J."/>
            <person name="da Costa M.S."/>
            <person name="Rainey F.A."/>
            <person name="Moe W.M."/>
        </authorList>
    </citation>
    <scope>NUCLEOTIDE SEQUENCE [LARGE SCALE GENOMIC DNA]</scope>
    <source>
        <strain evidence="6 7">IP3-3</strain>
    </source>
</reference>
<dbReference type="CDD" id="cd01041">
    <property type="entry name" value="Rubrerythrin"/>
    <property type="match status" value="1"/>
</dbReference>
<dbReference type="PROSITE" id="PS50905">
    <property type="entry name" value="FERRITIN_LIKE"/>
    <property type="match status" value="1"/>
</dbReference>
<dbReference type="Proteomes" id="UP000053947">
    <property type="component" value="Unassembled WGS sequence"/>
</dbReference>
<evidence type="ECO:0000256" key="2">
    <source>
        <dbReference type="ARBA" id="ARBA00022448"/>
    </source>
</evidence>
<dbReference type="SUPFAM" id="SSF57802">
    <property type="entry name" value="Rubredoxin-like"/>
    <property type="match status" value="1"/>
</dbReference>
<dbReference type="CDD" id="cd00729">
    <property type="entry name" value="rubredoxin_SM"/>
    <property type="match status" value="1"/>
</dbReference>